<gene>
    <name evidence="1" type="ORF">RR42_s1854</name>
</gene>
<accession>A0A0C4YCT3</accession>
<reference evidence="1 2" key="1">
    <citation type="journal article" date="2015" name="Genome Announc.">
        <title>Complete Genome Sequence of Cupriavidus basilensis 4G11, Isolated from the Oak Ridge Field Research Center Site.</title>
        <authorList>
            <person name="Ray J."/>
            <person name="Waters R.J."/>
            <person name="Skerker J.M."/>
            <person name="Kuehl J.V."/>
            <person name="Price M.N."/>
            <person name="Huang J."/>
            <person name="Chakraborty R."/>
            <person name="Arkin A.P."/>
            <person name="Deutschbauer A."/>
        </authorList>
    </citation>
    <scope>NUCLEOTIDE SEQUENCE [LARGE SCALE GENOMIC DNA]</scope>
    <source>
        <strain evidence="1">4G11</strain>
    </source>
</reference>
<sequence>MKRNGGRLSEQACDDLLRAISVYLYAHPGTNPCVVIFGTQLERVANNDLLILKFA</sequence>
<evidence type="ECO:0000313" key="2">
    <source>
        <dbReference type="Proteomes" id="UP000031843"/>
    </source>
</evidence>
<organism evidence="1 2">
    <name type="scientific">Cupriavidus basilensis</name>
    <dbReference type="NCBI Taxonomy" id="68895"/>
    <lineage>
        <taxon>Bacteria</taxon>
        <taxon>Pseudomonadati</taxon>
        <taxon>Pseudomonadota</taxon>
        <taxon>Betaproteobacteria</taxon>
        <taxon>Burkholderiales</taxon>
        <taxon>Burkholderiaceae</taxon>
        <taxon>Cupriavidus</taxon>
    </lineage>
</organism>
<dbReference type="KEGG" id="cbw:RR42_s1854"/>
<name>A0A0C4YCT3_9BURK</name>
<keyword evidence="2" id="KW-1185">Reference proteome</keyword>
<protein>
    <submittedName>
        <fullName evidence="1">Uncharacterized protein</fullName>
    </submittedName>
</protein>
<evidence type="ECO:0000313" key="1">
    <source>
        <dbReference type="EMBL" id="AJG23442.1"/>
    </source>
</evidence>
<dbReference type="AlphaFoldDB" id="A0A0C4YCT3"/>
<dbReference type="EMBL" id="CP010537">
    <property type="protein sequence ID" value="AJG23442.1"/>
    <property type="molecule type" value="Genomic_DNA"/>
</dbReference>
<dbReference type="Proteomes" id="UP000031843">
    <property type="component" value="Chromosome secondary"/>
</dbReference>
<proteinExistence type="predicted"/>